<dbReference type="InterPro" id="IPR027417">
    <property type="entry name" value="P-loop_NTPase"/>
</dbReference>
<dbReference type="EMBL" id="JACHLY010000001">
    <property type="protein sequence ID" value="MBB5997746.1"/>
    <property type="molecule type" value="Genomic_DNA"/>
</dbReference>
<keyword evidence="2" id="KW-1185">Reference proteome</keyword>
<proteinExistence type="predicted"/>
<sequence length="72" mass="7347">MVEQPSVVVADEPTGALDSANGAMVVDVLRRMSREGCAVVVATHNDGVRDSCDRVFDVHAQATVAGAGAPAP</sequence>
<dbReference type="PANTHER" id="PTHR24220">
    <property type="entry name" value="IMPORT ATP-BINDING PROTEIN"/>
    <property type="match status" value="1"/>
</dbReference>
<evidence type="ECO:0000313" key="2">
    <source>
        <dbReference type="Proteomes" id="UP000578077"/>
    </source>
</evidence>
<dbReference type="Gene3D" id="3.40.50.300">
    <property type="entry name" value="P-loop containing nucleotide triphosphate hydrolases"/>
    <property type="match status" value="1"/>
</dbReference>
<dbReference type="AlphaFoldDB" id="A0A841E3Z0"/>
<dbReference type="Proteomes" id="UP000578077">
    <property type="component" value="Unassembled WGS sequence"/>
</dbReference>
<dbReference type="GO" id="GO:0005886">
    <property type="term" value="C:plasma membrane"/>
    <property type="evidence" value="ECO:0007669"/>
    <property type="project" value="TreeGrafter"/>
</dbReference>
<keyword evidence="1" id="KW-0449">Lipoprotein</keyword>
<dbReference type="InterPro" id="IPR015854">
    <property type="entry name" value="ABC_transpr_LolD-like"/>
</dbReference>
<dbReference type="SUPFAM" id="SSF52540">
    <property type="entry name" value="P-loop containing nucleoside triphosphate hydrolases"/>
    <property type="match status" value="1"/>
</dbReference>
<accession>A0A841E3Z0</accession>
<protein>
    <submittedName>
        <fullName evidence="1">ABC-type lipoprotein export system ATPase subunit</fullName>
    </submittedName>
</protein>
<name>A0A841E3Z0_9ACTN</name>
<organism evidence="1 2">
    <name type="scientific">Streptomonospora salina</name>
    <dbReference type="NCBI Taxonomy" id="104205"/>
    <lineage>
        <taxon>Bacteria</taxon>
        <taxon>Bacillati</taxon>
        <taxon>Actinomycetota</taxon>
        <taxon>Actinomycetes</taxon>
        <taxon>Streptosporangiales</taxon>
        <taxon>Nocardiopsidaceae</taxon>
        <taxon>Streptomonospora</taxon>
    </lineage>
</organism>
<reference evidence="1 2" key="1">
    <citation type="submission" date="2020-08" db="EMBL/GenBank/DDBJ databases">
        <title>Sequencing the genomes of 1000 actinobacteria strains.</title>
        <authorList>
            <person name="Klenk H.-P."/>
        </authorList>
    </citation>
    <scope>NUCLEOTIDE SEQUENCE [LARGE SCALE GENOMIC DNA]</scope>
    <source>
        <strain evidence="1 2">DSM 44593</strain>
    </source>
</reference>
<gene>
    <name evidence="1" type="ORF">HNR25_001497</name>
</gene>
<evidence type="ECO:0000313" key="1">
    <source>
        <dbReference type="EMBL" id="MBB5997746.1"/>
    </source>
</evidence>
<comment type="caution">
    <text evidence="1">The sequence shown here is derived from an EMBL/GenBank/DDBJ whole genome shotgun (WGS) entry which is preliminary data.</text>
</comment>
<dbReference type="GO" id="GO:0022857">
    <property type="term" value="F:transmembrane transporter activity"/>
    <property type="evidence" value="ECO:0007669"/>
    <property type="project" value="TreeGrafter"/>
</dbReference>